<dbReference type="InterPro" id="IPR050268">
    <property type="entry name" value="NADH-dep_flavin_reductase"/>
</dbReference>
<dbReference type="KEGG" id="atq:GH723_09630"/>
<dbReference type="RefSeq" id="WP_153759444.1">
    <property type="nucleotide sequence ID" value="NZ_CP045851.1"/>
</dbReference>
<keyword evidence="5" id="KW-1185">Reference proteome</keyword>
<dbReference type="SMART" id="SM00903">
    <property type="entry name" value="Flavin_Reduct"/>
    <property type="match status" value="1"/>
</dbReference>
<protein>
    <submittedName>
        <fullName evidence="4">Flavin reductase</fullName>
    </submittedName>
</protein>
<dbReference type="InterPro" id="IPR012349">
    <property type="entry name" value="Split_barrel_FMN-bd"/>
</dbReference>
<organism evidence="4 5">
    <name type="scientific">Actinomarinicola tropica</name>
    <dbReference type="NCBI Taxonomy" id="2789776"/>
    <lineage>
        <taxon>Bacteria</taxon>
        <taxon>Bacillati</taxon>
        <taxon>Actinomycetota</taxon>
        <taxon>Acidimicrobiia</taxon>
        <taxon>Acidimicrobiales</taxon>
        <taxon>Iamiaceae</taxon>
        <taxon>Actinomarinicola</taxon>
    </lineage>
</organism>
<evidence type="ECO:0000259" key="3">
    <source>
        <dbReference type="SMART" id="SM00903"/>
    </source>
</evidence>
<reference evidence="4 5" key="1">
    <citation type="submission" date="2019-11" db="EMBL/GenBank/DDBJ databases">
        <authorList>
            <person name="He Y."/>
        </authorList>
    </citation>
    <scope>NUCLEOTIDE SEQUENCE [LARGE SCALE GENOMIC DNA]</scope>
    <source>
        <strain evidence="4 5">SCSIO 58843</strain>
    </source>
</reference>
<evidence type="ECO:0000256" key="1">
    <source>
        <dbReference type="ARBA" id="ARBA00023002"/>
    </source>
</evidence>
<gene>
    <name evidence="4" type="ORF">GH723_09630</name>
</gene>
<dbReference type="PANTHER" id="PTHR30466">
    <property type="entry name" value="FLAVIN REDUCTASE"/>
    <property type="match status" value="1"/>
</dbReference>
<accession>A0A5Q2RLM9</accession>
<dbReference type="GO" id="GO:0010181">
    <property type="term" value="F:FMN binding"/>
    <property type="evidence" value="ECO:0007669"/>
    <property type="project" value="InterPro"/>
</dbReference>
<feature type="region of interest" description="Disordered" evidence="2">
    <location>
        <begin position="1"/>
        <end position="24"/>
    </location>
</feature>
<dbReference type="Gene3D" id="2.30.110.10">
    <property type="entry name" value="Electron Transport, Fmn-binding Protein, Chain A"/>
    <property type="match status" value="1"/>
</dbReference>
<dbReference type="Proteomes" id="UP000334019">
    <property type="component" value="Chromosome"/>
</dbReference>
<sequence>MATPGGSGPIGPYPPRVPDTEEGHDEYDRLRRRVLWTLPYGLYVVGSRAEVDGEVRRNLMTLNWATQVSFEPKLVGIGVERPAWTHELISAGGVFSLCTIARDDRAVVRKFTKPAEDDPDAQTLNGFPYVEAVTGAPILASAPAYLDCEVRQSVELGNHTFFIGEVVDAAFLGDEEADVLRMEDTRMNYGG</sequence>
<evidence type="ECO:0000313" key="5">
    <source>
        <dbReference type="Proteomes" id="UP000334019"/>
    </source>
</evidence>
<dbReference type="PANTHER" id="PTHR30466:SF1">
    <property type="entry name" value="FMN REDUCTASE (NADH) RUTF"/>
    <property type="match status" value="1"/>
</dbReference>
<dbReference type="EMBL" id="CP045851">
    <property type="protein sequence ID" value="QGG95336.1"/>
    <property type="molecule type" value="Genomic_DNA"/>
</dbReference>
<dbReference type="GO" id="GO:0042602">
    <property type="term" value="F:riboflavin reductase (NADPH) activity"/>
    <property type="evidence" value="ECO:0007669"/>
    <property type="project" value="TreeGrafter"/>
</dbReference>
<dbReference type="SUPFAM" id="SSF50475">
    <property type="entry name" value="FMN-binding split barrel"/>
    <property type="match status" value="1"/>
</dbReference>
<proteinExistence type="predicted"/>
<feature type="domain" description="Flavin reductase like" evidence="3">
    <location>
        <begin position="35"/>
        <end position="189"/>
    </location>
</feature>
<dbReference type="InterPro" id="IPR002563">
    <property type="entry name" value="Flavin_Rdtase-like_dom"/>
</dbReference>
<evidence type="ECO:0000313" key="4">
    <source>
        <dbReference type="EMBL" id="QGG95336.1"/>
    </source>
</evidence>
<dbReference type="Pfam" id="PF01613">
    <property type="entry name" value="Flavin_Reduct"/>
    <property type="match status" value="1"/>
</dbReference>
<dbReference type="AlphaFoldDB" id="A0A5Q2RLM9"/>
<evidence type="ECO:0000256" key="2">
    <source>
        <dbReference type="SAM" id="MobiDB-lite"/>
    </source>
</evidence>
<keyword evidence="1" id="KW-0560">Oxidoreductase</keyword>
<name>A0A5Q2RLM9_9ACTN</name>